<evidence type="ECO:0000259" key="1">
    <source>
        <dbReference type="SMART" id="SM00860"/>
    </source>
</evidence>
<sequence>MEFKIAHSFSSINEEDIQTFEKTYNLSLPLEYKTFLLQHNGGQPEWNKIKMYDAKHDASLGTILKFFLPLYKEAEDNLETTYAKYAKGKVIPSKFLPIAIAPRKNLLCLSLRKKDYGAVYYFEIDDFDKENLKEETRTLAATSFPKFLDALALEYDTIPNPVELVPLPSHPTKEEREKKDVTIGKIQWWDVEEVTEEEIHKVEEELGISFPGDYKEYVKKCNGGFPNRDEFYFDDGFYSVSLRNLISLHHDMLATYEDVKSYIPEKVIPFMETRSGDFLCFDFRESLTSPPIVYMNHEEEGDESLSALCDTFTDLVTGLEFEKD</sequence>
<gene>
    <name evidence="2" type="ORF">A3864_01845</name>
</gene>
<dbReference type="Proteomes" id="UP000250174">
    <property type="component" value="Unassembled WGS sequence"/>
</dbReference>
<accession>A0AAX1QEP5</accession>
<dbReference type="InterPro" id="IPR037883">
    <property type="entry name" value="Knr4/Smi1-like_sf"/>
</dbReference>
<feature type="domain" description="Knr4/Smi1-like" evidence="1">
    <location>
        <begin position="193"/>
        <end position="318"/>
    </location>
</feature>
<dbReference type="AlphaFoldDB" id="A0AAX1QEP5"/>
<dbReference type="InterPro" id="IPR018958">
    <property type="entry name" value="Knr4/Smi1-like_dom"/>
</dbReference>
<dbReference type="Pfam" id="PF09346">
    <property type="entry name" value="SMI1_KNR4"/>
    <property type="match status" value="1"/>
</dbReference>
<dbReference type="RefSeq" id="WP_111925332.1">
    <property type="nucleotide sequence ID" value="NZ_LVYK01000001.1"/>
</dbReference>
<proteinExistence type="predicted"/>
<reference evidence="2 3" key="1">
    <citation type="submission" date="2016-03" db="EMBL/GenBank/DDBJ databases">
        <title>Comparison of Bacillus endophyticus and B. anthracis characteristics using whole genome sequence analysis and microbiological techniques.</title>
        <authorList>
            <person name="Lekota K.E."/>
            <person name="Mafofo J."/>
            <person name="Rees J."/>
            <person name="Muchadeyi F.C."/>
            <person name="Madoroba E."/>
            <person name="Van Heerden H."/>
        </authorList>
    </citation>
    <scope>NUCLEOTIDE SEQUENCE [LARGE SCALE GENOMIC DNA]</scope>
    <source>
        <strain evidence="2 3">3631_10C</strain>
    </source>
</reference>
<dbReference type="Gene3D" id="3.40.1580.10">
    <property type="entry name" value="SMI1/KNR4-like"/>
    <property type="match status" value="2"/>
</dbReference>
<dbReference type="SMART" id="SM00860">
    <property type="entry name" value="SMI1_KNR4"/>
    <property type="match status" value="2"/>
</dbReference>
<evidence type="ECO:0000313" key="3">
    <source>
        <dbReference type="Proteomes" id="UP000250174"/>
    </source>
</evidence>
<dbReference type="SUPFAM" id="SSF160631">
    <property type="entry name" value="SMI1/KNR4-like"/>
    <property type="match status" value="2"/>
</dbReference>
<feature type="domain" description="Knr4/Smi1-like" evidence="1">
    <location>
        <begin position="11"/>
        <end position="150"/>
    </location>
</feature>
<protein>
    <recommendedName>
        <fullName evidence="1">Knr4/Smi1-like domain-containing protein</fullName>
    </recommendedName>
</protein>
<dbReference type="Pfam" id="PF14568">
    <property type="entry name" value="SUKH_6"/>
    <property type="match status" value="1"/>
</dbReference>
<comment type="caution">
    <text evidence="2">The sequence shown here is derived from an EMBL/GenBank/DDBJ whole genome shotgun (WGS) entry which is preliminary data.</text>
</comment>
<evidence type="ECO:0000313" key="2">
    <source>
        <dbReference type="EMBL" id="RAS82275.1"/>
    </source>
</evidence>
<dbReference type="EMBL" id="LVYK01000001">
    <property type="protein sequence ID" value="RAS82275.1"/>
    <property type="molecule type" value="Genomic_DNA"/>
</dbReference>
<organism evidence="2 3">
    <name type="scientific">Priestia endophytica</name>
    <dbReference type="NCBI Taxonomy" id="135735"/>
    <lineage>
        <taxon>Bacteria</taxon>
        <taxon>Bacillati</taxon>
        <taxon>Bacillota</taxon>
        <taxon>Bacilli</taxon>
        <taxon>Bacillales</taxon>
        <taxon>Bacillaceae</taxon>
        <taxon>Priestia</taxon>
    </lineage>
</organism>
<name>A0AAX1QEP5_9BACI</name>